<keyword evidence="1" id="KW-0175">Coiled coil</keyword>
<evidence type="ECO:0000256" key="2">
    <source>
        <dbReference type="SAM" id="MobiDB-lite"/>
    </source>
</evidence>
<dbReference type="WBParaSite" id="TMUE_1000003656.1">
    <property type="protein sequence ID" value="TMUE_1000003656.1"/>
    <property type="gene ID" value="WBGene00289633"/>
</dbReference>
<feature type="coiled-coil region" evidence="1">
    <location>
        <begin position="37"/>
        <end position="64"/>
    </location>
</feature>
<proteinExistence type="predicted"/>
<dbReference type="AlphaFoldDB" id="A0A5S6Q8N6"/>
<evidence type="ECO:0000313" key="3">
    <source>
        <dbReference type="Proteomes" id="UP000046395"/>
    </source>
</evidence>
<keyword evidence="3" id="KW-1185">Reference proteome</keyword>
<dbReference type="Proteomes" id="UP000046395">
    <property type="component" value="Unassembled WGS sequence"/>
</dbReference>
<name>A0A5S6Q8N6_TRIMR</name>
<feature type="compositionally biased region" description="Polar residues" evidence="2">
    <location>
        <begin position="340"/>
        <end position="355"/>
    </location>
</feature>
<evidence type="ECO:0000313" key="4">
    <source>
        <dbReference type="WBParaSite" id="TMUE_1000003656.1"/>
    </source>
</evidence>
<sequence length="499" mass="55242">MTDNETDIEAARETGTDDTRKAYLDLETSIRDVLISVDEHQALIKDYHRQLEQYATEIKRYSEMQRKVNDAAKTLKALFLTRKELLRSLIKENSLLSESETAVSRQLNCLNAEEKESVKHSDETGERATEKLLVYWQLHYDALEWTRDYKSAFEMHEGMLKEVNGMEKDIADLSATVASFDGVLEGGSKFDGWKIACCKLANVAVKNKKLEQEIDLLRAQQQNDDEDFLYDPNSISTQEIPRLFKNLQNAADTANKCSMRENDHPSPLRSFGAIPDYSGLANGSSPTRTPEQIVAVPKGRPPAKESQFSNMYTPSRTVELKGTAAYSPSPKRRALEVNQEPAQKSSTKGISSPTGTYVKMQSYRPPSAAAKRTADVFSTESTQSMLSMDGGGLMAENPYFREVESLRSVGGELLADAFVPPRARAPQKLSTGGLPAGRFNAPNVDDSQSPLNFVMNLMQSPLSDSAAPSRGAQGKSVAFGQAFTEGANVENFARRFGRC</sequence>
<reference evidence="4" key="1">
    <citation type="submission" date="2019-12" db="UniProtKB">
        <authorList>
            <consortium name="WormBaseParasite"/>
        </authorList>
    </citation>
    <scope>IDENTIFICATION</scope>
</reference>
<feature type="coiled-coil region" evidence="1">
    <location>
        <begin position="200"/>
        <end position="227"/>
    </location>
</feature>
<accession>A0A5S6Q8N6</accession>
<evidence type="ECO:0000256" key="1">
    <source>
        <dbReference type="SAM" id="Coils"/>
    </source>
</evidence>
<feature type="region of interest" description="Disordered" evidence="2">
    <location>
        <begin position="325"/>
        <end position="356"/>
    </location>
</feature>
<organism evidence="3 4">
    <name type="scientific">Trichuris muris</name>
    <name type="common">Mouse whipworm</name>
    <dbReference type="NCBI Taxonomy" id="70415"/>
    <lineage>
        <taxon>Eukaryota</taxon>
        <taxon>Metazoa</taxon>
        <taxon>Ecdysozoa</taxon>
        <taxon>Nematoda</taxon>
        <taxon>Enoplea</taxon>
        <taxon>Dorylaimia</taxon>
        <taxon>Trichinellida</taxon>
        <taxon>Trichuridae</taxon>
        <taxon>Trichuris</taxon>
    </lineage>
</organism>
<protein>
    <submittedName>
        <fullName evidence="4">Uncharacterized protein</fullName>
    </submittedName>
</protein>